<dbReference type="InterPro" id="IPR036871">
    <property type="entry name" value="PX_dom_sf"/>
</dbReference>
<organism evidence="4 5">
    <name type="scientific">Anaeramoeba flamelloides</name>
    <dbReference type="NCBI Taxonomy" id="1746091"/>
    <lineage>
        <taxon>Eukaryota</taxon>
        <taxon>Metamonada</taxon>
        <taxon>Anaeramoebidae</taxon>
        <taxon>Anaeramoeba</taxon>
    </lineage>
</organism>
<feature type="repeat" description="ANK" evidence="1">
    <location>
        <begin position="1609"/>
        <end position="1641"/>
    </location>
</feature>
<dbReference type="SUPFAM" id="SSF48403">
    <property type="entry name" value="Ankyrin repeat"/>
    <property type="match status" value="2"/>
</dbReference>
<dbReference type="PROSITE" id="PS50297">
    <property type="entry name" value="ANK_REP_REGION"/>
    <property type="match status" value="6"/>
</dbReference>
<feature type="compositionally biased region" description="Basic and acidic residues" evidence="2">
    <location>
        <begin position="522"/>
        <end position="540"/>
    </location>
</feature>
<feature type="compositionally biased region" description="Low complexity" evidence="2">
    <location>
        <begin position="1820"/>
        <end position="1836"/>
    </location>
</feature>
<feature type="domain" description="PH" evidence="3">
    <location>
        <begin position="898"/>
        <end position="1010"/>
    </location>
</feature>
<feature type="compositionally biased region" description="Basic and acidic residues" evidence="2">
    <location>
        <begin position="431"/>
        <end position="461"/>
    </location>
</feature>
<dbReference type="InterPro" id="IPR002110">
    <property type="entry name" value="Ankyrin_rpt"/>
</dbReference>
<feature type="region of interest" description="Disordered" evidence="2">
    <location>
        <begin position="174"/>
        <end position="208"/>
    </location>
</feature>
<feature type="region of interest" description="Disordered" evidence="2">
    <location>
        <begin position="231"/>
        <end position="461"/>
    </location>
</feature>
<evidence type="ECO:0000259" key="3">
    <source>
        <dbReference type="PROSITE" id="PS50003"/>
    </source>
</evidence>
<evidence type="ECO:0000256" key="2">
    <source>
        <dbReference type="SAM" id="MobiDB-lite"/>
    </source>
</evidence>
<dbReference type="CDD" id="cd06093">
    <property type="entry name" value="PX_domain"/>
    <property type="match status" value="1"/>
</dbReference>
<feature type="repeat" description="ANK" evidence="1">
    <location>
        <begin position="1642"/>
        <end position="1674"/>
    </location>
</feature>
<feature type="region of interest" description="Disordered" evidence="2">
    <location>
        <begin position="1810"/>
        <end position="1836"/>
    </location>
</feature>
<feature type="compositionally biased region" description="Basic residues" evidence="2">
    <location>
        <begin position="305"/>
        <end position="334"/>
    </location>
</feature>
<sequence>MSIPIEEKRTFKVFLKGQQKKEFVSGVKEKSLDFLRSICKIEGIRIKKAHKYCLVATTPQLTLPLKDDDMPLQIFDFENNQSLLVAYRKKKKIEKIIIMIHVLANNRNSKFQFTLDYNCKMEEIILRIATKIEKKPNKLFAQTKSNKKISKNKYLVDILKENLINNDFQLFVKEKDPNTNEEKMTNNRSEPQKTKEMENENEKSSLESISSDDLINFFGGTIEDDFLIQLPGGEEESPNKQSKKPKSQKKTKSKKKPKSKSKKKSKSKSKKKKIENKKKNPNENEKKNKDPEKEEASEKEDLKVVSKKKKTKKPNKTQPNKKSKKPKHKKKQNLKKNQNPKTKKDEKEKKIKTKTKKKSKRSKSKKKNNSNQNKDQNKNLNTNQEESKHKNINKDEEGIITKYKINKTMVKNQTKHNQIKHNQTKNPKNQKIQEQKQDQDQEQKLKQKQKQDKDKDKEQILERIKHNLIGKNHQIGELKSMGIETQKRHILKEKPSSSLPSSFFQHFEKKKFTMYSSDPNLKKNETSFPKTESKTIDHIKSNKSNIKIMKDLDAIFKKDSEKKKKKTKKPKRKNNKKSKNKGRPITNQKKNGLSRLRPFSRFKKSPKKEAPNEKNNTNISNILKGKKQLNTTDKIKNNENEPISNHSNLTFSEKIEKIARMYENQGDLFFGKRSSCSESLNQKQPESESIDPKIALKRKSIDYSFPLKYKFKKTVVNFQEFNRNIMDYIVEFNTKYLTNMGFFLETQGKLDKIQKNIGILEIIKLEMGDKGSYFNKHLNGITLKVEEQILSFFDFTIPKITQQYQLKGGPYTINDLSTVQKMIQKKQGKNKNEQINASLMLIKDLQSLNNFINSKDKGILDLIKQDIGVYWFNTNNDLEMSTGKTASVTSFGVKFSGKPIKAGIFQSKSGVLNKKSTIYLTLSQTFLHIIKFEKNKLQDLEEKLKKRDLTSSIPLSYLQIVQLSDENIEKHNEREEYNFRIKYGTYHLDIMAKSDLEKENWNRMIALMKSRLQIQELIRINAVEPKYPLSYAVFSHGDELEPGVYSIDIRCLNSMWNIKKTFKDFINFRKQLEDTFTNTIFPIVRKKLVKKEIKTHNKKSKNNNNNENDGLMVDSSLQEKEGSLFIHSFIRDILSDFEVSQSKQVRSFLEINNVYNAIMMEDLELLEMIFKLDKSAVFETTKEGDNILHFAINIKQTKVKQEIIFLIVDYFPTLYKFPNLKKLTPVLLAIEQGQIETIKTLSKIESIDFNHIHMEYFRMTPFLYSAKYSRLEILKFIVENEKKKIKQAEKERENENRNENENENENENGNGNENENGNEKGTGNENGGEREREKKNENGNENENENGNEKGTGNEKGNGEVKEKENPKVEQKLEKNINIKNEKENYKDQKKKKEQEKKREQEEIEYEIEYKSENENDKVDKLFLLLNQQETEFKYSALHIATNQSNLKMVEYLLNEGIDTELRDLNSYTALILAIKNENLEIIKLLLNNNADPTKIIEENKISTLHFAAKIGNVEILKLLISTNQIDINDQDDTGRTALFYAIESGSIECIALLIGNGAKMDIWDKNKMNPIHFIIEKNNLKIIQYLERNNKKNYDIDYELLINKPNSQNNYPIHAATVRGNTEIVKFLLRNNADINAQDSVGNTALHIATLNSDLELISFLLQSKARVAIKNNSNEIPLLFASRNPIATLAIEIAIVLLKYNSPIDAKNGELQQTALQQAVENKNLKLARLLVEMGANLNLRDLNGNTALHLCAKNKMEHFSIFLAKRGANPYTTNQQDKSVLDLIGIGKSKKKIKDCWANFLFHQDQNKKNKKHSDHSSSSSTSTSTSTSTSNLSLNSKAEMKIIKIIYHPQKNNNLNSSTHFNLNKINSIKELLIEISKKFQFGSQNKIKLVLFNHQLRMTTQINLQMDLDLIKKYNGDIHVFSNEIYNEKFEFHDFF</sequence>
<feature type="compositionally biased region" description="Basic and acidic residues" evidence="2">
    <location>
        <begin position="174"/>
        <end position="205"/>
    </location>
</feature>
<evidence type="ECO:0000256" key="1">
    <source>
        <dbReference type="PROSITE-ProRule" id="PRU00023"/>
    </source>
</evidence>
<dbReference type="EMBL" id="JAOAOG010000291">
    <property type="protein sequence ID" value="KAJ6232585.1"/>
    <property type="molecule type" value="Genomic_DNA"/>
</dbReference>
<dbReference type="PROSITE" id="PS50088">
    <property type="entry name" value="ANK_REPEAT"/>
    <property type="match status" value="7"/>
</dbReference>
<feature type="compositionally biased region" description="Basic and acidic residues" evidence="2">
    <location>
        <begin position="277"/>
        <end position="304"/>
    </location>
</feature>
<dbReference type="Proteomes" id="UP001150062">
    <property type="component" value="Unassembled WGS sequence"/>
</dbReference>
<feature type="compositionally biased region" description="Basic and acidic residues" evidence="2">
    <location>
        <begin position="1327"/>
        <end position="1338"/>
    </location>
</feature>
<reference evidence="4" key="1">
    <citation type="submission" date="2022-08" db="EMBL/GenBank/DDBJ databases">
        <title>Novel sulfate-reducing endosymbionts in the free-living metamonad Anaeramoeba.</title>
        <authorList>
            <person name="Jerlstrom-Hultqvist J."/>
            <person name="Cepicka I."/>
            <person name="Gallot-Lavallee L."/>
            <person name="Salas-Leiva D."/>
            <person name="Curtis B.A."/>
            <person name="Zahonova K."/>
            <person name="Pipaliya S."/>
            <person name="Dacks J."/>
            <person name="Roger A.J."/>
        </authorList>
    </citation>
    <scope>NUCLEOTIDE SEQUENCE</scope>
    <source>
        <strain evidence="4">Schooner1</strain>
    </source>
</reference>
<dbReference type="SUPFAM" id="SSF64268">
    <property type="entry name" value="PX domain"/>
    <property type="match status" value="1"/>
</dbReference>
<dbReference type="PANTHER" id="PTHR46224">
    <property type="entry name" value="ANKYRIN REPEAT FAMILY PROTEIN"/>
    <property type="match status" value="1"/>
</dbReference>
<dbReference type="Gene3D" id="3.30.1520.10">
    <property type="entry name" value="Phox-like domain"/>
    <property type="match status" value="1"/>
</dbReference>
<feature type="repeat" description="ANK" evidence="1">
    <location>
        <begin position="1433"/>
        <end position="1465"/>
    </location>
</feature>
<dbReference type="SMART" id="SM00248">
    <property type="entry name" value="ANK"/>
    <property type="match status" value="13"/>
</dbReference>
<gene>
    <name evidence="4" type="ORF">M0813_04802</name>
</gene>
<dbReference type="PROSITE" id="PS50003">
    <property type="entry name" value="PH_DOMAIN"/>
    <property type="match status" value="1"/>
</dbReference>
<dbReference type="Gene3D" id="1.25.40.20">
    <property type="entry name" value="Ankyrin repeat-containing domain"/>
    <property type="match status" value="4"/>
</dbReference>
<feature type="repeat" description="ANK" evidence="1">
    <location>
        <begin position="1466"/>
        <end position="1492"/>
    </location>
</feature>
<dbReference type="InterPro" id="IPR051616">
    <property type="entry name" value="Cul2-RING_E3_ligase_SR"/>
</dbReference>
<feature type="region of interest" description="Disordered" evidence="2">
    <location>
        <begin position="557"/>
        <end position="630"/>
    </location>
</feature>
<feature type="repeat" description="ANK" evidence="1">
    <location>
        <begin position="1534"/>
        <end position="1566"/>
    </location>
</feature>
<name>A0ABQ8XIZ1_9EUKA</name>
<feature type="compositionally biased region" description="Basic residues" evidence="2">
    <location>
        <begin position="241"/>
        <end position="276"/>
    </location>
</feature>
<protein>
    <submittedName>
        <fullName evidence="4">Ankyrin repeat family protein</fullName>
    </submittedName>
</protein>
<dbReference type="InterPro" id="IPR001849">
    <property type="entry name" value="PH_domain"/>
</dbReference>
<dbReference type="Pfam" id="PF12796">
    <property type="entry name" value="Ank_2"/>
    <property type="match status" value="4"/>
</dbReference>
<feature type="compositionally biased region" description="Basic and acidic residues" evidence="2">
    <location>
        <begin position="385"/>
        <end position="399"/>
    </location>
</feature>
<feature type="compositionally biased region" description="Basic and acidic residues" evidence="2">
    <location>
        <begin position="1357"/>
        <end position="1400"/>
    </location>
</feature>
<dbReference type="PANTHER" id="PTHR46224:SF64">
    <property type="entry name" value="IQ MOTIF AND ANKYRIN REPEAT DOMAIN-CONTAINING PROTEIN 1"/>
    <property type="match status" value="1"/>
</dbReference>
<feature type="repeat" description="ANK" evidence="1">
    <location>
        <begin position="1713"/>
        <end position="1745"/>
    </location>
</feature>
<feature type="region of interest" description="Disordered" evidence="2">
    <location>
        <begin position="522"/>
        <end position="542"/>
    </location>
</feature>
<feature type="repeat" description="ANK" evidence="1">
    <location>
        <begin position="1746"/>
        <end position="1778"/>
    </location>
</feature>
<feature type="region of interest" description="Disordered" evidence="2">
    <location>
        <begin position="1288"/>
        <end position="1400"/>
    </location>
</feature>
<feature type="compositionally biased region" description="Basic residues" evidence="2">
    <location>
        <begin position="563"/>
        <end position="582"/>
    </location>
</feature>
<feature type="compositionally biased region" description="Basic residues" evidence="2">
    <location>
        <begin position="413"/>
        <end position="423"/>
    </location>
</feature>
<comment type="caution">
    <text evidence="4">The sequence shown here is derived from an EMBL/GenBank/DDBJ whole genome shotgun (WGS) entry which is preliminary data.</text>
</comment>
<keyword evidence="5" id="KW-1185">Reference proteome</keyword>
<dbReference type="SUPFAM" id="SSF50729">
    <property type="entry name" value="PH domain-like"/>
    <property type="match status" value="1"/>
</dbReference>
<accession>A0ABQ8XIZ1</accession>
<feature type="compositionally biased region" description="Basic and acidic residues" evidence="2">
    <location>
        <begin position="1288"/>
        <end position="1300"/>
    </location>
</feature>
<dbReference type="SMART" id="SM00312">
    <property type="entry name" value="PX"/>
    <property type="match status" value="1"/>
</dbReference>
<feature type="compositionally biased region" description="Low complexity" evidence="2">
    <location>
        <begin position="1307"/>
        <end position="1323"/>
    </location>
</feature>
<feature type="compositionally biased region" description="Basic residues" evidence="2">
    <location>
        <begin position="350"/>
        <end position="368"/>
    </location>
</feature>
<evidence type="ECO:0000313" key="5">
    <source>
        <dbReference type="Proteomes" id="UP001150062"/>
    </source>
</evidence>
<proteinExistence type="predicted"/>
<dbReference type="InterPro" id="IPR001683">
    <property type="entry name" value="PX_dom"/>
</dbReference>
<feature type="compositionally biased region" description="Low complexity" evidence="2">
    <location>
        <begin position="369"/>
        <end position="384"/>
    </location>
</feature>
<dbReference type="InterPro" id="IPR036770">
    <property type="entry name" value="Ankyrin_rpt-contain_sf"/>
</dbReference>
<keyword evidence="1" id="KW-0040">ANK repeat</keyword>
<evidence type="ECO:0000313" key="4">
    <source>
        <dbReference type="EMBL" id="KAJ6232585.1"/>
    </source>
</evidence>